<proteinExistence type="predicted"/>
<reference evidence="3 4" key="1">
    <citation type="journal article" date="2012" name="Genome Biol.">
        <title>Genome and low-iron response of an oceanic diatom adapted to chronic iron limitation.</title>
        <authorList>
            <person name="Lommer M."/>
            <person name="Specht M."/>
            <person name="Roy A.S."/>
            <person name="Kraemer L."/>
            <person name="Andreson R."/>
            <person name="Gutowska M.A."/>
            <person name="Wolf J."/>
            <person name="Bergner S.V."/>
            <person name="Schilhabel M.B."/>
            <person name="Klostermeier U.C."/>
            <person name="Beiko R.G."/>
            <person name="Rosenstiel P."/>
            <person name="Hippler M."/>
            <person name="Laroche J."/>
        </authorList>
    </citation>
    <scope>NUCLEOTIDE SEQUENCE [LARGE SCALE GENOMIC DNA]</scope>
    <source>
        <strain evidence="3 4">CCMP1005</strain>
    </source>
</reference>
<organism evidence="3 4">
    <name type="scientific">Thalassiosira oceanica</name>
    <name type="common">Marine diatom</name>
    <dbReference type="NCBI Taxonomy" id="159749"/>
    <lineage>
        <taxon>Eukaryota</taxon>
        <taxon>Sar</taxon>
        <taxon>Stramenopiles</taxon>
        <taxon>Ochrophyta</taxon>
        <taxon>Bacillariophyta</taxon>
        <taxon>Coscinodiscophyceae</taxon>
        <taxon>Thalassiosirophycidae</taxon>
        <taxon>Thalassiosirales</taxon>
        <taxon>Thalassiosiraceae</taxon>
        <taxon>Thalassiosira</taxon>
    </lineage>
</organism>
<keyword evidence="4" id="KW-1185">Reference proteome</keyword>
<evidence type="ECO:0000256" key="1">
    <source>
        <dbReference type="SAM" id="Coils"/>
    </source>
</evidence>
<keyword evidence="1" id="KW-0175">Coiled coil</keyword>
<comment type="caution">
    <text evidence="3">The sequence shown here is derived from an EMBL/GenBank/DDBJ whole genome shotgun (WGS) entry which is preliminary data.</text>
</comment>
<evidence type="ECO:0000256" key="2">
    <source>
        <dbReference type="SAM" id="MobiDB-lite"/>
    </source>
</evidence>
<evidence type="ECO:0000313" key="4">
    <source>
        <dbReference type="Proteomes" id="UP000266841"/>
    </source>
</evidence>
<feature type="non-terminal residue" evidence="3">
    <location>
        <position position="1"/>
    </location>
</feature>
<dbReference type="AlphaFoldDB" id="K0TRK3"/>
<gene>
    <name evidence="3" type="ORF">THAOC_00183</name>
</gene>
<name>K0TRK3_THAOC</name>
<sequence length="186" mass="20319">DPAPASSFSGPWGSGPLPAGGLGGFFKTQGCLRPAWSPGRPGSDNPGTILFSLSLADLNRLIDRRVAEDLKAKTLALTSRVDGLQRENKGLLRRYESLERSVQVLKREGNWTYSAPDVPRSRWIKQGHDEDYAEEADNLIQSIKDNTLGLCSGGKYIDVSSAFILSSDRVLNPHLEQRAANAILRT</sequence>
<dbReference type="Proteomes" id="UP000266841">
    <property type="component" value="Unassembled WGS sequence"/>
</dbReference>
<dbReference type="EMBL" id="AGNL01000192">
    <property type="protein sequence ID" value="EJK77947.1"/>
    <property type="molecule type" value="Genomic_DNA"/>
</dbReference>
<feature type="region of interest" description="Disordered" evidence="2">
    <location>
        <begin position="1"/>
        <end position="21"/>
    </location>
</feature>
<evidence type="ECO:0000313" key="3">
    <source>
        <dbReference type="EMBL" id="EJK77947.1"/>
    </source>
</evidence>
<accession>K0TRK3</accession>
<protein>
    <submittedName>
        <fullName evidence="3">Uncharacterized protein</fullName>
    </submittedName>
</protein>
<feature type="coiled-coil region" evidence="1">
    <location>
        <begin position="67"/>
        <end position="108"/>
    </location>
</feature>